<evidence type="ECO:0000256" key="1">
    <source>
        <dbReference type="ARBA" id="ARBA00022679"/>
    </source>
</evidence>
<dbReference type="GO" id="GO:0016757">
    <property type="term" value="F:glycosyltransferase activity"/>
    <property type="evidence" value="ECO:0007669"/>
    <property type="project" value="InterPro"/>
</dbReference>
<keyword evidence="7" id="KW-1185">Reference proteome</keyword>
<protein>
    <submittedName>
        <fullName evidence="4">Glycosyltransferase family 4 protein</fullName>
    </submittedName>
</protein>
<dbReference type="Pfam" id="PF00534">
    <property type="entry name" value="Glycos_transf_1"/>
    <property type="match status" value="1"/>
</dbReference>
<feature type="domain" description="Glycosyl transferase family 1" evidence="2">
    <location>
        <begin position="215"/>
        <end position="372"/>
    </location>
</feature>
<dbReference type="Pfam" id="PF13439">
    <property type="entry name" value="Glyco_transf_4"/>
    <property type="match status" value="1"/>
</dbReference>
<dbReference type="InterPro" id="IPR028098">
    <property type="entry name" value="Glyco_trans_4-like_N"/>
</dbReference>
<keyword evidence="1" id="KW-0808">Transferase</keyword>
<evidence type="ECO:0000259" key="3">
    <source>
        <dbReference type="Pfam" id="PF13439"/>
    </source>
</evidence>
<dbReference type="Gene3D" id="3.40.50.2000">
    <property type="entry name" value="Glycogen Phosphorylase B"/>
    <property type="match status" value="2"/>
</dbReference>
<sequence length="404" mass="45712">MAVLNPAKPLNVGFDARMVFYRQAGIGQYILNLLREMAQLRDPRFRLTVYQSRKEKSTPQQWLGFEMHSQKLWTPPHHRYEQYALPFEIALGSPQVLHSPDFIPPLFRPVWYGILPTRAASVITIHDLAFKQFPHLLTEESARYYGQIERAARSAQRIIAVSQSTAKDVIAYLKASPEKVQVVYEAANPLHRPLTPPELAKLGKYGAHIVAEKLRNKGVREDEQFILFVSTIEPRKNLPTLLQAYRGMVDQLGGSAPRLVLAGREGWLFRDIYHEALDLGLGDKLIWLGGVSTEELLWLYNRAACLVMPSLYEGFGLPPLEALACGTPVLVADTSSLPEVVGAAGVILPPQEPLVWKDALLELWQNREIRRRETLEKGIAQAARFSWRKAAQETLEIYLEAYKA</sequence>
<organism evidence="4 6">
    <name type="scientific">Candidatus Chlorohelix allophototropha</name>
    <dbReference type="NCBI Taxonomy" id="3003348"/>
    <lineage>
        <taxon>Bacteria</taxon>
        <taxon>Bacillati</taxon>
        <taxon>Chloroflexota</taxon>
        <taxon>Chloroflexia</taxon>
        <taxon>Candidatus Chloroheliales</taxon>
        <taxon>Candidatus Chloroheliaceae</taxon>
        <taxon>Candidatus Chlorohelix</taxon>
    </lineage>
</organism>
<dbReference type="RefSeq" id="WP_341470157.1">
    <property type="nucleotide sequence ID" value="NZ_CP128400.1"/>
</dbReference>
<dbReference type="InterPro" id="IPR001296">
    <property type="entry name" value="Glyco_trans_1"/>
</dbReference>
<dbReference type="AlphaFoldDB" id="A0A8T7M882"/>
<evidence type="ECO:0000259" key="2">
    <source>
        <dbReference type="Pfam" id="PF00534"/>
    </source>
</evidence>
<name>A0A8T7M882_9CHLR</name>
<proteinExistence type="predicted"/>
<dbReference type="CDD" id="cd03809">
    <property type="entry name" value="GT4_MtfB-like"/>
    <property type="match status" value="1"/>
</dbReference>
<dbReference type="Proteomes" id="UP000521676">
    <property type="component" value="Unassembled WGS sequence"/>
</dbReference>
<evidence type="ECO:0000313" key="7">
    <source>
        <dbReference type="Proteomes" id="UP001431572"/>
    </source>
</evidence>
<dbReference type="EMBL" id="CP128400">
    <property type="protein sequence ID" value="WJW68253.1"/>
    <property type="molecule type" value="Genomic_DNA"/>
</dbReference>
<dbReference type="PANTHER" id="PTHR46401">
    <property type="entry name" value="GLYCOSYLTRANSFERASE WBBK-RELATED"/>
    <property type="match status" value="1"/>
</dbReference>
<accession>A0A8T7M882</accession>
<reference evidence="5" key="2">
    <citation type="journal article" date="2024" name="Nature">
        <title>Anoxygenic phototroph of the Chloroflexota uses a type I reaction centre.</title>
        <authorList>
            <person name="Tsuji J.M."/>
            <person name="Shaw N.A."/>
            <person name="Nagashima S."/>
            <person name="Venkiteswaran J.J."/>
            <person name="Schiff S.L."/>
            <person name="Watanabe T."/>
            <person name="Fukui M."/>
            <person name="Hanada S."/>
            <person name="Tank M."/>
            <person name="Neufeld J.D."/>
        </authorList>
    </citation>
    <scope>NUCLEOTIDE SEQUENCE</scope>
    <source>
        <strain evidence="5">L227-S17</strain>
    </source>
</reference>
<dbReference type="Proteomes" id="UP001431572">
    <property type="component" value="Chromosome 2"/>
</dbReference>
<gene>
    <name evidence="4" type="ORF">HXX08_20885</name>
    <name evidence="5" type="ORF">OZ401_003860</name>
</gene>
<evidence type="ECO:0000313" key="5">
    <source>
        <dbReference type="EMBL" id="WJW68253.1"/>
    </source>
</evidence>
<dbReference type="EMBL" id="JACATZ010000003">
    <property type="protein sequence ID" value="NWJ48319.1"/>
    <property type="molecule type" value="Genomic_DNA"/>
</dbReference>
<dbReference type="GO" id="GO:0009103">
    <property type="term" value="P:lipopolysaccharide biosynthetic process"/>
    <property type="evidence" value="ECO:0007669"/>
    <property type="project" value="TreeGrafter"/>
</dbReference>
<reference evidence="4 6" key="1">
    <citation type="submission" date="2020-06" db="EMBL/GenBank/DDBJ databases">
        <title>Anoxygenic phototrophic Chloroflexota member uses a Type I reaction center.</title>
        <authorList>
            <person name="Tsuji J.M."/>
            <person name="Shaw N.A."/>
            <person name="Nagashima S."/>
            <person name="Venkiteswaran J."/>
            <person name="Schiff S.L."/>
            <person name="Hanada S."/>
            <person name="Tank M."/>
            <person name="Neufeld J.D."/>
        </authorList>
    </citation>
    <scope>NUCLEOTIDE SEQUENCE [LARGE SCALE GENOMIC DNA]</scope>
    <source>
        <strain evidence="4">L227-S17</strain>
    </source>
</reference>
<feature type="domain" description="Glycosyltransferase subfamily 4-like N-terminal" evidence="3">
    <location>
        <begin position="25"/>
        <end position="185"/>
    </location>
</feature>
<evidence type="ECO:0000313" key="6">
    <source>
        <dbReference type="Proteomes" id="UP000521676"/>
    </source>
</evidence>
<dbReference type="SUPFAM" id="SSF53756">
    <property type="entry name" value="UDP-Glycosyltransferase/glycogen phosphorylase"/>
    <property type="match status" value="1"/>
</dbReference>
<dbReference type="FunFam" id="3.40.50.2000:FF:000119">
    <property type="entry name" value="Glycosyl transferase group 1"/>
    <property type="match status" value="1"/>
</dbReference>
<evidence type="ECO:0000313" key="4">
    <source>
        <dbReference type="EMBL" id="NWJ48319.1"/>
    </source>
</evidence>
<dbReference type="PANTHER" id="PTHR46401:SF2">
    <property type="entry name" value="GLYCOSYLTRANSFERASE WBBK-RELATED"/>
    <property type="match status" value="1"/>
</dbReference>